<evidence type="ECO:0000259" key="4">
    <source>
        <dbReference type="Pfam" id="PF13458"/>
    </source>
</evidence>
<organism evidence="5 6">
    <name type="scientific">Sphingomonas alba</name>
    <dbReference type="NCBI Taxonomy" id="2908208"/>
    <lineage>
        <taxon>Bacteria</taxon>
        <taxon>Pseudomonadati</taxon>
        <taxon>Pseudomonadota</taxon>
        <taxon>Alphaproteobacteria</taxon>
        <taxon>Sphingomonadales</taxon>
        <taxon>Sphingomonadaceae</taxon>
        <taxon>Sphingomonas</taxon>
    </lineage>
</organism>
<accession>A0ABT0RK12</accession>
<protein>
    <submittedName>
        <fullName evidence="5">Penicillin-binding protein activator</fullName>
    </submittedName>
</protein>
<dbReference type="CDD" id="cd06339">
    <property type="entry name" value="PBP1_YraM_LppC_lipoprotein-like"/>
    <property type="match status" value="1"/>
</dbReference>
<keyword evidence="3" id="KW-0813">Transport</keyword>
<dbReference type="SUPFAM" id="SSF53822">
    <property type="entry name" value="Periplasmic binding protein-like I"/>
    <property type="match status" value="1"/>
</dbReference>
<evidence type="ECO:0000256" key="1">
    <source>
        <dbReference type="ARBA" id="ARBA00010062"/>
    </source>
</evidence>
<dbReference type="Pfam" id="PF13458">
    <property type="entry name" value="Peripla_BP_6"/>
    <property type="match status" value="1"/>
</dbReference>
<keyword evidence="2" id="KW-0732">Signal</keyword>
<dbReference type="InterPro" id="IPR028081">
    <property type="entry name" value="Leu-bd"/>
</dbReference>
<proteinExistence type="inferred from homology"/>
<dbReference type="RefSeq" id="WP_249846910.1">
    <property type="nucleotide sequence ID" value="NZ_JAMGBD010000001.1"/>
</dbReference>
<gene>
    <name evidence="5" type="ORF">LZ536_03525</name>
</gene>
<evidence type="ECO:0000313" key="6">
    <source>
        <dbReference type="Proteomes" id="UP001165363"/>
    </source>
</evidence>
<evidence type="ECO:0000256" key="2">
    <source>
        <dbReference type="ARBA" id="ARBA00022729"/>
    </source>
</evidence>
<keyword evidence="6" id="KW-1185">Reference proteome</keyword>
<feature type="domain" description="Leucine-binding protein" evidence="4">
    <location>
        <begin position="2"/>
        <end position="315"/>
    </location>
</feature>
<dbReference type="PANTHER" id="PTHR30483">
    <property type="entry name" value="LEUCINE-SPECIFIC-BINDING PROTEIN"/>
    <property type="match status" value="1"/>
</dbReference>
<comment type="similarity">
    <text evidence="1">Belongs to the leucine-binding protein family.</text>
</comment>
<dbReference type="InterPro" id="IPR028082">
    <property type="entry name" value="Peripla_BP_I"/>
</dbReference>
<sequence length="327" mass="33710">MALIVPLTGEDGGIGTSISNAARLALLDMANQTIDLTTYDSTQGGAAAAAAKAIGEGNGLILGPLLAEDVRAVAPVAQRAHVPVIAFSNDEGVAGNGVYILGFTPRQSIGRVVAFAGSRGAKRYGALVPSGVYGERAAQAFTVSVQQASGAVGAVETYNRTAANVRTAANALNGKGHFDAVLIGDSSRVATQAGAAVKPGPRLLGTELWANDHAIGATPRMRGAWYAAAPDARFNQLVTRYRARYGKVPYRLGSLGYDAVLLTVRASRNWGAGKPFPQRVLTESDGFAGVDGIFRFGRDGVAERALEVREVTAAGTTVVSPAATAFP</sequence>
<dbReference type="InterPro" id="IPR051010">
    <property type="entry name" value="BCAA_transport"/>
</dbReference>
<evidence type="ECO:0000256" key="3">
    <source>
        <dbReference type="ARBA" id="ARBA00022970"/>
    </source>
</evidence>
<dbReference type="PANTHER" id="PTHR30483:SF6">
    <property type="entry name" value="PERIPLASMIC BINDING PROTEIN OF ABC TRANSPORTER FOR NATURAL AMINO ACIDS"/>
    <property type="match status" value="1"/>
</dbReference>
<dbReference type="Gene3D" id="3.40.50.2300">
    <property type="match status" value="2"/>
</dbReference>
<comment type="caution">
    <text evidence="5">The sequence shown here is derived from an EMBL/GenBank/DDBJ whole genome shotgun (WGS) entry which is preliminary data.</text>
</comment>
<keyword evidence="3" id="KW-0029">Amino-acid transport</keyword>
<dbReference type="EMBL" id="JAMGBD010000001">
    <property type="protein sequence ID" value="MCL6682974.1"/>
    <property type="molecule type" value="Genomic_DNA"/>
</dbReference>
<dbReference type="Proteomes" id="UP001165363">
    <property type="component" value="Unassembled WGS sequence"/>
</dbReference>
<reference evidence="5" key="1">
    <citation type="submission" date="2022-05" db="EMBL/GenBank/DDBJ databases">
        <authorList>
            <person name="Jo J.-H."/>
            <person name="Im W.-T."/>
        </authorList>
    </citation>
    <scope>NUCLEOTIDE SEQUENCE</scope>
    <source>
        <strain evidence="5">SE158</strain>
    </source>
</reference>
<evidence type="ECO:0000313" key="5">
    <source>
        <dbReference type="EMBL" id="MCL6682974.1"/>
    </source>
</evidence>
<name>A0ABT0RK12_9SPHN</name>